<dbReference type="Proteomes" id="UP000479710">
    <property type="component" value="Unassembled WGS sequence"/>
</dbReference>
<evidence type="ECO:0000313" key="2">
    <source>
        <dbReference type="EMBL" id="KAF0908321.1"/>
    </source>
</evidence>
<feature type="region of interest" description="Disordered" evidence="1">
    <location>
        <begin position="1"/>
        <end position="46"/>
    </location>
</feature>
<gene>
    <name evidence="2" type="ORF">E2562_024735</name>
</gene>
<dbReference type="AlphaFoldDB" id="A0A6G1D7C6"/>
<evidence type="ECO:0000313" key="3">
    <source>
        <dbReference type="Proteomes" id="UP000479710"/>
    </source>
</evidence>
<evidence type="ECO:0000256" key="1">
    <source>
        <dbReference type="SAM" id="MobiDB-lite"/>
    </source>
</evidence>
<accession>A0A6G1D7C6</accession>
<comment type="caution">
    <text evidence="2">The sequence shown here is derived from an EMBL/GenBank/DDBJ whole genome shotgun (WGS) entry which is preliminary data.</text>
</comment>
<keyword evidence="3" id="KW-1185">Reference proteome</keyword>
<proteinExistence type="predicted"/>
<sequence length="159" mass="17047">MGRAGDGLLGISSHGGDDVGLEGTRGWHEGSKAEKKGRERHWNKGQIGGAKDGGWLTYRWFQGGSGMLRTSGPRRWAEAWAGTAQGLSVSGCLGVGDVCTQAWTGQGGGKDGSLVGGWLVASSLVTSWARAVGLAQQWWQGIGEARRWQAEWQKIRVRR</sequence>
<organism evidence="2 3">
    <name type="scientific">Oryza meyeriana var. granulata</name>
    <dbReference type="NCBI Taxonomy" id="110450"/>
    <lineage>
        <taxon>Eukaryota</taxon>
        <taxon>Viridiplantae</taxon>
        <taxon>Streptophyta</taxon>
        <taxon>Embryophyta</taxon>
        <taxon>Tracheophyta</taxon>
        <taxon>Spermatophyta</taxon>
        <taxon>Magnoliopsida</taxon>
        <taxon>Liliopsida</taxon>
        <taxon>Poales</taxon>
        <taxon>Poaceae</taxon>
        <taxon>BOP clade</taxon>
        <taxon>Oryzoideae</taxon>
        <taxon>Oryzeae</taxon>
        <taxon>Oryzinae</taxon>
        <taxon>Oryza</taxon>
        <taxon>Oryza meyeriana</taxon>
    </lineage>
</organism>
<protein>
    <submittedName>
        <fullName evidence="2">Uncharacterized protein</fullName>
    </submittedName>
</protein>
<reference evidence="2 3" key="1">
    <citation type="submission" date="2019-11" db="EMBL/GenBank/DDBJ databases">
        <title>Whole genome sequence of Oryza granulata.</title>
        <authorList>
            <person name="Li W."/>
        </authorList>
    </citation>
    <scope>NUCLEOTIDE SEQUENCE [LARGE SCALE GENOMIC DNA]</scope>
    <source>
        <strain evidence="3">cv. Menghai</strain>
        <tissue evidence="2">Leaf</tissue>
    </source>
</reference>
<name>A0A6G1D7C6_9ORYZ</name>
<feature type="compositionally biased region" description="Basic and acidic residues" evidence="1">
    <location>
        <begin position="25"/>
        <end position="42"/>
    </location>
</feature>
<dbReference type="EMBL" id="SPHZ02000007">
    <property type="protein sequence ID" value="KAF0908321.1"/>
    <property type="molecule type" value="Genomic_DNA"/>
</dbReference>